<dbReference type="EMBL" id="JBBNFP010000013">
    <property type="protein sequence ID" value="MEQ2486424.1"/>
    <property type="molecule type" value="Genomic_DNA"/>
</dbReference>
<dbReference type="Proteomes" id="UP001487296">
    <property type="component" value="Unassembled WGS sequence"/>
</dbReference>
<feature type="domain" description="Mce/MlaD" evidence="1">
    <location>
        <begin position="39"/>
        <end position="101"/>
    </location>
</feature>
<sequence length="307" mass="33144">MKSFTKEIKIALVAVTGIILLFFGLNFLKGMSIFSNDDTYYIKFKDISGLSASNPIYADGYQVGVVKDISYDYDGNNGVVVRFSVNNSLRIPKGSSAEIISDLMGNVKMNLLLANNPRERVMPGDTLTGAINNGMMGKVAALVPTIEKMLPKMDSILTSVNALMADPALAQSLHNVRDITQNLTTTTRDLNTLMATVNSRMPGIMNKADAALAKAGTTLDNTSTLTANLAAVDVAGTMQQVNNTLANVQQITEKLNSKQGTLGLLMNDPALYNNLNATMISADSLLTNLKAHPKRYVHFSLFGKKDK</sequence>
<dbReference type="Pfam" id="PF02470">
    <property type="entry name" value="MlaD"/>
    <property type="match status" value="1"/>
</dbReference>
<protein>
    <submittedName>
        <fullName evidence="2">MlaD family protein</fullName>
    </submittedName>
</protein>
<evidence type="ECO:0000259" key="1">
    <source>
        <dbReference type="Pfam" id="PF02470"/>
    </source>
</evidence>
<reference evidence="2 3" key="1">
    <citation type="submission" date="2024-04" db="EMBL/GenBank/DDBJ databases">
        <title>Human intestinal bacterial collection.</title>
        <authorList>
            <person name="Pauvert C."/>
            <person name="Hitch T.C.A."/>
            <person name="Clavel T."/>
        </authorList>
    </citation>
    <scope>NUCLEOTIDE SEQUENCE [LARGE SCALE GENOMIC DNA]</scope>
    <source>
        <strain evidence="2 3">CLA-AA-H145</strain>
    </source>
</reference>
<name>A0ABV1FPZ7_9BACT</name>
<dbReference type="InterPro" id="IPR003399">
    <property type="entry name" value="Mce/MlaD"/>
</dbReference>
<dbReference type="InterPro" id="IPR052336">
    <property type="entry name" value="MlaD_Phospholipid_Transporter"/>
</dbReference>
<dbReference type="PANTHER" id="PTHR33371">
    <property type="entry name" value="INTERMEMBRANE PHOSPHOLIPID TRANSPORT SYSTEM BINDING PROTEIN MLAD-RELATED"/>
    <property type="match status" value="1"/>
</dbReference>
<comment type="caution">
    <text evidence="2">The sequence shown here is derived from an EMBL/GenBank/DDBJ whole genome shotgun (WGS) entry which is preliminary data.</text>
</comment>
<gene>
    <name evidence="2" type="ORF">AAAT34_05055</name>
</gene>
<keyword evidence="3" id="KW-1185">Reference proteome</keyword>
<organism evidence="2 3">
    <name type="scientific">Hallella faecis</name>
    <dbReference type="NCBI Taxonomy" id="2841596"/>
    <lineage>
        <taxon>Bacteria</taxon>
        <taxon>Pseudomonadati</taxon>
        <taxon>Bacteroidota</taxon>
        <taxon>Bacteroidia</taxon>
        <taxon>Bacteroidales</taxon>
        <taxon>Prevotellaceae</taxon>
        <taxon>Hallella</taxon>
    </lineage>
</organism>
<accession>A0ABV1FPZ7</accession>
<dbReference type="RefSeq" id="WP_215760360.1">
    <property type="nucleotide sequence ID" value="NZ_JAHKBE010000040.1"/>
</dbReference>
<evidence type="ECO:0000313" key="2">
    <source>
        <dbReference type="EMBL" id="MEQ2486424.1"/>
    </source>
</evidence>
<proteinExistence type="predicted"/>
<evidence type="ECO:0000313" key="3">
    <source>
        <dbReference type="Proteomes" id="UP001487296"/>
    </source>
</evidence>
<dbReference type="PANTHER" id="PTHR33371:SF4">
    <property type="entry name" value="INTERMEMBRANE PHOSPHOLIPID TRANSPORT SYSTEM BINDING PROTEIN MLAD"/>
    <property type="match status" value="1"/>
</dbReference>